<dbReference type="InterPro" id="IPR010866">
    <property type="entry name" value="A-2_8-polyST"/>
</dbReference>
<dbReference type="RefSeq" id="WP_175083414.1">
    <property type="nucleotide sequence ID" value="NZ_JAKUMG010000018.1"/>
</dbReference>
<sequence length="344" mass="39081">MAKHVFIVNTPLHLVITQSIIKAEKLVDCVLIGFESERLKSSPLLEVELWSDVYELPKLNKKLPFKYKKQLSCLKALQNTVVFWGNDYQVENQVIVKLINPQKIFLFDDGIASYIDNIREVSKLKRFAMQVFSTFFLAGALKNYSGIGCYTHHARYCLNEKLSNTSNNKEFRNISLGFPKSVINQVKEELNKQNFAGPVGILLTQPITEYSAMSLTKEDSHLIKLANHADKLRLKTLLIKPHPGESELRKSERLSLIKNNTKATVVEFNSMGEWPIELLADQSISTPFKNVLSVYSTALITLKVLRENLNCTSSLTLSDTHDNEPLAQLYTIFKKIDIQEVSSD</sequence>
<proteinExistence type="predicted"/>
<dbReference type="Proteomes" id="UP001156974">
    <property type="component" value="Unassembled WGS sequence"/>
</dbReference>
<accession>A0ABT6U876</accession>
<protein>
    <submittedName>
        <fullName evidence="1">Alpha-2,8-polysialyltransferase family protein</fullName>
    </submittedName>
</protein>
<evidence type="ECO:0000313" key="1">
    <source>
        <dbReference type="EMBL" id="MDI4671258.1"/>
    </source>
</evidence>
<reference evidence="1 2" key="1">
    <citation type="submission" date="2022-02" db="EMBL/GenBank/DDBJ databases">
        <title>Genome analysis of Beneficial Microorganisms for Coral consortium from Pocillopora damicornis.</title>
        <authorList>
            <person name="Rosado P.M."/>
            <person name="Cardoso P.M."/>
            <person name="Rosado J.G."/>
            <person name="Schultz J."/>
            <person name="Rocha U."/>
            <person name="Costa T.K."/>
            <person name="Peixoto R.S."/>
        </authorList>
    </citation>
    <scope>NUCLEOTIDE SEQUENCE [LARGE SCALE GENOMIC DNA]</scope>
    <source>
        <strain evidence="1 2">BMC5</strain>
    </source>
</reference>
<organism evidence="1 2">
    <name type="scientific">Pseudoalteromonas shioyasakiensis</name>
    <dbReference type="NCBI Taxonomy" id="1190813"/>
    <lineage>
        <taxon>Bacteria</taxon>
        <taxon>Pseudomonadati</taxon>
        <taxon>Pseudomonadota</taxon>
        <taxon>Gammaproteobacteria</taxon>
        <taxon>Alteromonadales</taxon>
        <taxon>Pseudoalteromonadaceae</taxon>
        <taxon>Pseudoalteromonas</taxon>
    </lineage>
</organism>
<dbReference type="Pfam" id="PF07388">
    <property type="entry name" value="A-2_8-polyST"/>
    <property type="match status" value="1"/>
</dbReference>
<comment type="caution">
    <text evidence="1">The sequence shown here is derived from an EMBL/GenBank/DDBJ whole genome shotgun (WGS) entry which is preliminary data.</text>
</comment>
<gene>
    <name evidence="1" type="ORF">MKZ47_19510</name>
</gene>
<evidence type="ECO:0000313" key="2">
    <source>
        <dbReference type="Proteomes" id="UP001156974"/>
    </source>
</evidence>
<keyword evidence="2" id="KW-1185">Reference proteome</keyword>
<dbReference type="EMBL" id="JAKUMG010000018">
    <property type="protein sequence ID" value="MDI4671258.1"/>
    <property type="molecule type" value="Genomic_DNA"/>
</dbReference>
<name>A0ABT6U876_9GAMM</name>